<dbReference type="EMBL" id="FWZT01000016">
    <property type="protein sequence ID" value="SMF52999.1"/>
    <property type="molecule type" value="Genomic_DNA"/>
</dbReference>
<dbReference type="GO" id="GO:0015689">
    <property type="term" value="P:molybdate ion transport"/>
    <property type="evidence" value="ECO:0007669"/>
    <property type="project" value="InterPro"/>
</dbReference>
<dbReference type="RefSeq" id="WP_159455505.1">
    <property type="nucleotide sequence ID" value="NZ_FWZT01000016.1"/>
</dbReference>
<evidence type="ECO:0000313" key="6">
    <source>
        <dbReference type="Proteomes" id="UP000192907"/>
    </source>
</evidence>
<dbReference type="PANTHER" id="PTHR30632">
    <property type="entry name" value="MOLYBDATE-BINDING PERIPLASMIC PROTEIN"/>
    <property type="match status" value="1"/>
</dbReference>
<evidence type="ECO:0000256" key="2">
    <source>
        <dbReference type="ARBA" id="ARBA00022723"/>
    </source>
</evidence>
<reference evidence="6" key="1">
    <citation type="submission" date="2017-04" db="EMBL/GenBank/DDBJ databases">
        <authorList>
            <person name="Varghese N."/>
            <person name="Submissions S."/>
        </authorList>
    </citation>
    <scope>NUCLEOTIDE SEQUENCE [LARGE SCALE GENOMIC DNA]</scope>
    <source>
        <strain evidence="6">RKEM611</strain>
    </source>
</reference>
<feature type="binding site" evidence="4">
    <location>
        <position position="167"/>
    </location>
    <ligand>
        <name>molybdate</name>
        <dbReference type="ChEBI" id="CHEBI:36264"/>
    </ligand>
</feature>
<dbReference type="Proteomes" id="UP000192907">
    <property type="component" value="Unassembled WGS sequence"/>
</dbReference>
<keyword evidence="4" id="KW-0500">Molybdenum</keyword>
<name>A0A1Y6CH57_9BACT</name>
<evidence type="ECO:0000256" key="1">
    <source>
        <dbReference type="ARBA" id="ARBA00009175"/>
    </source>
</evidence>
<dbReference type="STRING" id="1513793.SAMN06296036_11694"/>
<sequence>MSFLLSKWTIPLFAWSFVLGTGALKASQPLRVAVASNFAKPLERLIEEFEKRSGISVAASSSSSGKLYFQIMQGAPFDIYLAANHEYPSQLYQQGKVLQPFAYARGRLVMWSQDRSLPLSLGWLQKNYREYRFSIANPKTAPYGQAAKAFLKTMNLHDVQVLQGESVGQAFHFARSSKKVLGLVALSQVRGLSKKDQSRFWELPQDKYPAIIQSGAIVKGRPQQQEAQQFVNFILSSKAQETIASLGYQRGG</sequence>
<accession>A0A1Y6CH57</accession>
<comment type="similarity">
    <text evidence="1">Belongs to the bacterial solute-binding protein ModA family.</text>
</comment>
<dbReference type="InterPro" id="IPR050682">
    <property type="entry name" value="ModA/WtpA"/>
</dbReference>
<proteinExistence type="inferred from homology"/>
<evidence type="ECO:0000313" key="5">
    <source>
        <dbReference type="EMBL" id="SMF52999.1"/>
    </source>
</evidence>
<dbReference type="SUPFAM" id="SSF53850">
    <property type="entry name" value="Periplasmic binding protein-like II"/>
    <property type="match status" value="1"/>
</dbReference>
<dbReference type="Pfam" id="PF13531">
    <property type="entry name" value="SBP_bac_11"/>
    <property type="match status" value="1"/>
</dbReference>
<keyword evidence="2 4" id="KW-0479">Metal-binding</keyword>
<evidence type="ECO:0000256" key="3">
    <source>
        <dbReference type="ARBA" id="ARBA00022729"/>
    </source>
</evidence>
<dbReference type="PIRSF" id="PIRSF004846">
    <property type="entry name" value="ModA"/>
    <property type="match status" value="1"/>
</dbReference>
<keyword evidence="3" id="KW-0732">Signal</keyword>
<gene>
    <name evidence="5" type="ORF">SAMN06296036_11694</name>
</gene>
<dbReference type="GO" id="GO:0030973">
    <property type="term" value="F:molybdate ion binding"/>
    <property type="evidence" value="ECO:0007669"/>
    <property type="project" value="TreeGrafter"/>
</dbReference>
<organism evidence="5 6">
    <name type="scientific">Pseudobacteriovorax antillogorgiicola</name>
    <dbReference type="NCBI Taxonomy" id="1513793"/>
    <lineage>
        <taxon>Bacteria</taxon>
        <taxon>Pseudomonadati</taxon>
        <taxon>Bdellovibrionota</taxon>
        <taxon>Oligoflexia</taxon>
        <taxon>Oligoflexales</taxon>
        <taxon>Pseudobacteriovoracaceae</taxon>
        <taxon>Pseudobacteriovorax</taxon>
    </lineage>
</organism>
<dbReference type="InterPro" id="IPR005950">
    <property type="entry name" value="ModA"/>
</dbReference>
<dbReference type="NCBIfam" id="TIGR01256">
    <property type="entry name" value="modA"/>
    <property type="match status" value="1"/>
</dbReference>
<dbReference type="Gene3D" id="3.40.190.10">
    <property type="entry name" value="Periplasmic binding protein-like II"/>
    <property type="match status" value="2"/>
</dbReference>
<keyword evidence="6" id="KW-1185">Reference proteome</keyword>
<feature type="binding site" evidence="4">
    <location>
        <position position="64"/>
    </location>
    <ligand>
        <name>molybdate</name>
        <dbReference type="ChEBI" id="CHEBI:36264"/>
    </ligand>
</feature>
<protein>
    <submittedName>
        <fullName evidence="5">Molybdate transport system substrate-binding protein</fullName>
    </submittedName>
</protein>
<dbReference type="PANTHER" id="PTHR30632:SF14">
    <property type="entry name" value="TUNGSTATE_MOLYBDATE_CHROMATE-BINDING PROTEIN MODA"/>
    <property type="match status" value="1"/>
</dbReference>
<dbReference type="GO" id="GO:0046872">
    <property type="term" value="F:metal ion binding"/>
    <property type="evidence" value="ECO:0007669"/>
    <property type="project" value="UniProtKB-KW"/>
</dbReference>
<dbReference type="AlphaFoldDB" id="A0A1Y6CH57"/>
<evidence type="ECO:0000256" key="4">
    <source>
        <dbReference type="PIRSR" id="PIRSR004846-1"/>
    </source>
</evidence>